<keyword evidence="3" id="KW-1185">Reference proteome</keyword>
<sequence length="156" mass="17974">MKPKIMYIENKSEGHSGSAWIGYAEFSKSGQTVYFDNKALKKLKTTGISGNHFDIETGEEYWVSGIKKNGQDRHWAGGGKVMLDKDCVEEYLKFTNVENVDEKKYIVVEVEKTDKSRFNEIENLELENEELERLAWDRKKNVTLNKATSHNSNFAK</sequence>
<name>A0ABY8N6P5_9FLAO</name>
<gene>
    <name evidence="2" type="ORF">MG292_03550</name>
</gene>
<proteinExistence type="predicted"/>
<dbReference type="RefSeq" id="WP_264534072.1">
    <property type="nucleotide sequence ID" value="NZ_CP092332.1"/>
</dbReference>
<reference evidence="2 3" key="1">
    <citation type="submission" date="2022-02" db="EMBL/GenBank/DDBJ databases">
        <authorList>
            <person name="Cha I.-T."/>
            <person name="Lee K.-E."/>
            <person name="Park S.-J."/>
        </authorList>
    </citation>
    <scope>NUCLEOTIDE SEQUENCE [LARGE SCALE GENOMIC DNA]</scope>
    <source>
        <strain evidence="2 3">K3R-10</strain>
    </source>
</reference>
<dbReference type="Proteomes" id="UP001232117">
    <property type="component" value="Chromosome"/>
</dbReference>
<feature type="coiled-coil region" evidence="1">
    <location>
        <begin position="114"/>
        <end position="141"/>
    </location>
</feature>
<evidence type="ECO:0000256" key="1">
    <source>
        <dbReference type="SAM" id="Coils"/>
    </source>
</evidence>
<evidence type="ECO:0000313" key="3">
    <source>
        <dbReference type="Proteomes" id="UP001232117"/>
    </source>
</evidence>
<dbReference type="EMBL" id="CP092332">
    <property type="protein sequence ID" value="WGK95318.1"/>
    <property type="molecule type" value="Genomic_DNA"/>
</dbReference>
<protein>
    <submittedName>
        <fullName evidence="2">Uncharacterized protein</fullName>
    </submittedName>
</protein>
<accession>A0ABY8N6P5</accession>
<evidence type="ECO:0000313" key="2">
    <source>
        <dbReference type="EMBL" id="WGK95318.1"/>
    </source>
</evidence>
<keyword evidence="1" id="KW-0175">Coiled coil</keyword>
<reference evidence="2 3" key="2">
    <citation type="submission" date="2023-06" db="EMBL/GenBank/DDBJ databases">
        <title>Complete Genome Sequence of Flavobacterium keumense K3R-10.</title>
        <authorList>
            <person name="Jeong H."/>
            <person name="Jhang S.Y."/>
            <person name="Kim J.N."/>
        </authorList>
    </citation>
    <scope>NUCLEOTIDE SEQUENCE [LARGE SCALE GENOMIC DNA]</scope>
    <source>
        <strain evidence="2 3">K3R-10</strain>
    </source>
</reference>
<organism evidence="2 3">
    <name type="scientific">Flavobacterium keumense</name>
    <dbReference type="NCBI Taxonomy" id="1306518"/>
    <lineage>
        <taxon>Bacteria</taxon>
        <taxon>Pseudomonadati</taxon>
        <taxon>Bacteroidota</taxon>
        <taxon>Flavobacteriia</taxon>
        <taxon>Flavobacteriales</taxon>
        <taxon>Flavobacteriaceae</taxon>
        <taxon>Flavobacterium</taxon>
    </lineage>
</organism>